<name>A0A699XNR2_TANCI</name>
<reference evidence="2" key="1">
    <citation type="journal article" date="2019" name="Sci. Rep.">
        <title>Draft genome of Tanacetum cinerariifolium, the natural source of mosquito coil.</title>
        <authorList>
            <person name="Yamashiro T."/>
            <person name="Shiraishi A."/>
            <person name="Satake H."/>
            <person name="Nakayama K."/>
        </authorList>
    </citation>
    <scope>NUCLEOTIDE SEQUENCE</scope>
</reference>
<comment type="caution">
    <text evidence="2">The sequence shown here is derived from an EMBL/GenBank/DDBJ whole genome shotgun (WGS) entry which is preliminary data.</text>
</comment>
<evidence type="ECO:0000256" key="1">
    <source>
        <dbReference type="SAM" id="MobiDB-lite"/>
    </source>
</evidence>
<dbReference type="AlphaFoldDB" id="A0A699XNR2"/>
<sequence>QRDGAAPGRAAPLPQCRVGRHRRGEALPPGAQRPPHPGHRCVGFL</sequence>
<gene>
    <name evidence="2" type="ORF">Tci_930480</name>
</gene>
<feature type="non-terminal residue" evidence="2">
    <location>
        <position position="1"/>
    </location>
</feature>
<protein>
    <submittedName>
        <fullName evidence="2">Uncharacterized protein</fullName>
    </submittedName>
</protein>
<evidence type="ECO:0000313" key="2">
    <source>
        <dbReference type="EMBL" id="GFD58511.1"/>
    </source>
</evidence>
<feature type="region of interest" description="Disordered" evidence="1">
    <location>
        <begin position="1"/>
        <end position="45"/>
    </location>
</feature>
<proteinExistence type="predicted"/>
<dbReference type="EMBL" id="BKCJ011853983">
    <property type="protein sequence ID" value="GFD58511.1"/>
    <property type="molecule type" value="Genomic_DNA"/>
</dbReference>
<organism evidence="2">
    <name type="scientific">Tanacetum cinerariifolium</name>
    <name type="common">Dalmatian daisy</name>
    <name type="synonym">Chrysanthemum cinerariifolium</name>
    <dbReference type="NCBI Taxonomy" id="118510"/>
    <lineage>
        <taxon>Eukaryota</taxon>
        <taxon>Viridiplantae</taxon>
        <taxon>Streptophyta</taxon>
        <taxon>Embryophyta</taxon>
        <taxon>Tracheophyta</taxon>
        <taxon>Spermatophyta</taxon>
        <taxon>Magnoliopsida</taxon>
        <taxon>eudicotyledons</taxon>
        <taxon>Gunneridae</taxon>
        <taxon>Pentapetalae</taxon>
        <taxon>asterids</taxon>
        <taxon>campanulids</taxon>
        <taxon>Asterales</taxon>
        <taxon>Asteraceae</taxon>
        <taxon>Asteroideae</taxon>
        <taxon>Anthemideae</taxon>
        <taxon>Anthemidinae</taxon>
        <taxon>Tanacetum</taxon>
    </lineage>
</organism>
<accession>A0A699XNR2</accession>